<dbReference type="PANTHER" id="PTHR47177:SF3">
    <property type="entry name" value="F18C1.6 PROTEIN"/>
    <property type="match status" value="1"/>
</dbReference>
<feature type="domain" description="PHD-type" evidence="5">
    <location>
        <begin position="61"/>
        <end position="110"/>
    </location>
</feature>
<evidence type="ECO:0000256" key="2">
    <source>
        <dbReference type="ARBA" id="ARBA00022771"/>
    </source>
</evidence>
<dbReference type="Pfam" id="PF00628">
    <property type="entry name" value="PHD"/>
    <property type="match status" value="1"/>
</dbReference>
<evidence type="ECO:0000259" key="5">
    <source>
        <dbReference type="PROSITE" id="PS50016"/>
    </source>
</evidence>
<evidence type="ECO:0000256" key="1">
    <source>
        <dbReference type="ARBA" id="ARBA00022723"/>
    </source>
</evidence>
<keyword evidence="3" id="KW-0862">Zinc</keyword>
<dbReference type="EMBL" id="GDJX01014173">
    <property type="protein sequence ID" value="JAT53763.1"/>
    <property type="molecule type" value="Transcribed_RNA"/>
</dbReference>
<dbReference type="InterPro" id="IPR001965">
    <property type="entry name" value="Znf_PHD"/>
</dbReference>
<dbReference type="InterPro" id="IPR019787">
    <property type="entry name" value="Znf_PHD-finger"/>
</dbReference>
<dbReference type="InterPro" id="IPR013083">
    <property type="entry name" value="Znf_RING/FYVE/PHD"/>
</dbReference>
<evidence type="ECO:0000256" key="3">
    <source>
        <dbReference type="ARBA" id="ARBA00022833"/>
    </source>
</evidence>
<keyword evidence="2 4" id="KW-0863">Zinc-finger</keyword>
<keyword evidence="1" id="KW-0479">Metal-binding</keyword>
<dbReference type="SMART" id="SM00249">
    <property type="entry name" value="PHD"/>
    <property type="match status" value="1"/>
</dbReference>
<sequence>EWSKVESRCPVCKRRFKAVSKSARLDAGCGLRTAIIRIPKRDQVYQPSEEEVRGYLDPYASVVCTECQQGGDDNLMLLCDICDSSAHTYCVGLGREVPEGNWYCDVCRSTDPGSLNSRVQELAVEHRINNQDMSQEDSSGGVDDIAMHRSLGFPQQSLSLRCPPHSEGISQGTYIRCQSSVEDSGTTSCVSGFAASTVSGRRTIRQRIRIILSNNRVRWISGVARNDVIQHSTLESDHCNSQFEQNGETCHAPQDSLINGVNERSNRSLLRPRVGMHPCQNEGSNYHLMGGAKKQVKSIVKNLLSHLTRDTSLGRRDFKEIARHATHTILAACGFPYRRSMVTLMVQVPSNCVHLAEGELGSVVKDCCSSCFTAFVGNVVQENLNLKLRSTGSHA</sequence>
<accession>A0A1D1YGK1</accession>
<dbReference type="PANTHER" id="PTHR47177">
    <property type="entry name" value="F18C1.6 PROTEIN"/>
    <property type="match status" value="1"/>
</dbReference>
<dbReference type="PROSITE" id="PS50016">
    <property type="entry name" value="ZF_PHD_2"/>
    <property type="match status" value="1"/>
</dbReference>
<evidence type="ECO:0000313" key="6">
    <source>
        <dbReference type="EMBL" id="JAT53763.1"/>
    </source>
</evidence>
<reference evidence="6" key="1">
    <citation type="submission" date="2015-07" db="EMBL/GenBank/DDBJ databases">
        <title>Transcriptome Assembly of Anthurium amnicola.</title>
        <authorList>
            <person name="Suzuki J."/>
        </authorList>
    </citation>
    <scope>NUCLEOTIDE SEQUENCE</scope>
</reference>
<dbReference type="Gene3D" id="3.30.40.10">
    <property type="entry name" value="Zinc/RING finger domain, C3HC4 (zinc finger)"/>
    <property type="match status" value="1"/>
</dbReference>
<proteinExistence type="predicted"/>
<dbReference type="GO" id="GO:0008270">
    <property type="term" value="F:zinc ion binding"/>
    <property type="evidence" value="ECO:0007669"/>
    <property type="project" value="UniProtKB-KW"/>
</dbReference>
<feature type="non-terminal residue" evidence="6">
    <location>
        <position position="1"/>
    </location>
</feature>
<dbReference type="AlphaFoldDB" id="A0A1D1YGK1"/>
<dbReference type="SUPFAM" id="SSF57903">
    <property type="entry name" value="FYVE/PHD zinc finger"/>
    <property type="match status" value="1"/>
</dbReference>
<dbReference type="InterPro" id="IPR011011">
    <property type="entry name" value="Znf_FYVE_PHD"/>
</dbReference>
<protein>
    <submittedName>
        <fullName evidence="6">Bromodomain adjacent to zinc finger domain protein 2A</fullName>
    </submittedName>
</protein>
<organism evidence="6">
    <name type="scientific">Anthurium amnicola</name>
    <dbReference type="NCBI Taxonomy" id="1678845"/>
    <lineage>
        <taxon>Eukaryota</taxon>
        <taxon>Viridiplantae</taxon>
        <taxon>Streptophyta</taxon>
        <taxon>Embryophyta</taxon>
        <taxon>Tracheophyta</taxon>
        <taxon>Spermatophyta</taxon>
        <taxon>Magnoliopsida</taxon>
        <taxon>Liliopsida</taxon>
        <taxon>Araceae</taxon>
        <taxon>Pothoideae</taxon>
        <taxon>Potheae</taxon>
        <taxon>Anthurium</taxon>
    </lineage>
</organism>
<gene>
    <name evidence="6" type="primary">baz2a_1</name>
    <name evidence="6" type="ORF">g.54611</name>
</gene>
<name>A0A1D1YGK1_9ARAE</name>
<evidence type="ECO:0000256" key="4">
    <source>
        <dbReference type="PROSITE-ProRule" id="PRU00146"/>
    </source>
</evidence>